<dbReference type="PANTHER" id="PTHR30246">
    <property type="entry name" value="2-KETO-3-DEOXY-6-PHOSPHOGLUCONATE ALDOLASE"/>
    <property type="match status" value="1"/>
</dbReference>
<dbReference type="Proteomes" id="UP000324611">
    <property type="component" value="Unassembled WGS sequence"/>
</dbReference>
<dbReference type="AlphaFoldDB" id="A0A5B2VM15"/>
<dbReference type="InterPro" id="IPR013785">
    <property type="entry name" value="Aldolase_TIM"/>
</dbReference>
<dbReference type="Gene3D" id="3.20.20.70">
    <property type="entry name" value="Aldolase class I"/>
    <property type="match status" value="1"/>
</dbReference>
<evidence type="ECO:0000256" key="4">
    <source>
        <dbReference type="ARBA" id="ARBA00023239"/>
    </source>
</evidence>
<dbReference type="Pfam" id="PF01081">
    <property type="entry name" value="Aldolase"/>
    <property type="match status" value="1"/>
</dbReference>
<comment type="caution">
    <text evidence="6">The sequence shown here is derived from an EMBL/GenBank/DDBJ whole genome shotgun (WGS) entry which is preliminary data.</text>
</comment>
<keyword evidence="7" id="KW-1185">Reference proteome</keyword>
<dbReference type="CDD" id="cd00452">
    <property type="entry name" value="KDPG_aldolase"/>
    <property type="match status" value="1"/>
</dbReference>
<dbReference type="EMBL" id="VUOC01000004">
    <property type="protein sequence ID" value="KAA2239317.1"/>
    <property type="molecule type" value="Genomic_DNA"/>
</dbReference>
<organism evidence="6 7">
    <name type="scientific">Chitinophaga agrisoli</name>
    <dbReference type="NCBI Taxonomy" id="2607653"/>
    <lineage>
        <taxon>Bacteria</taxon>
        <taxon>Pseudomonadati</taxon>
        <taxon>Bacteroidota</taxon>
        <taxon>Chitinophagia</taxon>
        <taxon>Chitinophagales</taxon>
        <taxon>Chitinophagaceae</taxon>
        <taxon>Chitinophaga</taxon>
    </lineage>
</organism>
<reference evidence="6 7" key="2">
    <citation type="submission" date="2019-09" db="EMBL/GenBank/DDBJ databases">
        <authorList>
            <person name="Jin C."/>
        </authorList>
    </citation>
    <scope>NUCLEOTIDE SEQUENCE [LARGE SCALE GENOMIC DNA]</scope>
    <source>
        <strain evidence="6 7">BN140078</strain>
    </source>
</reference>
<protein>
    <submittedName>
        <fullName evidence="6">Bifunctional 4-hydroxy-2-oxoglutarate aldolase/2-dehydro-3-deoxy-phosphogluconate aldolase</fullName>
    </submittedName>
</protein>
<comment type="pathway">
    <text evidence="1">Carbohydrate acid metabolism.</text>
</comment>
<evidence type="ECO:0000256" key="2">
    <source>
        <dbReference type="ARBA" id="ARBA00006906"/>
    </source>
</evidence>
<dbReference type="RefSeq" id="WP_149840496.1">
    <property type="nucleotide sequence ID" value="NZ_VUOC01000004.1"/>
</dbReference>
<evidence type="ECO:0000256" key="1">
    <source>
        <dbReference type="ARBA" id="ARBA00004761"/>
    </source>
</evidence>
<proteinExistence type="inferred from homology"/>
<evidence type="ECO:0000256" key="5">
    <source>
        <dbReference type="ARBA" id="ARBA00023277"/>
    </source>
</evidence>
<evidence type="ECO:0000313" key="6">
    <source>
        <dbReference type="EMBL" id="KAA2239317.1"/>
    </source>
</evidence>
<sequence length="216" mass="23869">MPHKFSRELFDRIPIVGILRNVPPLTVPVLARDYCAAGLTTLEVTINSPEAFTTITRLAQEFDGQMNIGAGTVCTPQDLEKALTAGAQFIVTPILQEEVIKTCVQEQIPIFPGAYSPSEIYKAWHLGATMVKVFPATKLGAAYIKEVMAPMEYLQLLPTGGVTPDNFTEFLDAGAKGLGLGSQLFQKQLIEEGRWEELATIFKTLVEKYNTYKNNR</sequence>
<name>A0A5B2VM15_9BACT</name>
<dbReference type="PANTHER" id="PTHR30246:SF1">
    <property type="entry name" value="2-DEHYDRO-3-DEOXY-6-PHOSPHOGALACTONATE ALDOLASE-RELATED"/>
    <property type="match status" value="1"/>
</dbReference>
<dbReference type="SUPFAM" id="SSF51569">
    <property type="entry name" value="Aldolase"/>
    <property type="match status" value="1"/>
</dbReference>
<evidence type="ECO:0000313" key="7">
    <source>
        <dbReference type="Proteomes" id="UP000324611"/>
    </source>
</evidence>
<keyword evidence="4" id="KW-0456">Lyase</keyword>
<evidence type="ECO:0000256" key="3">
    <source>
        <dbReference type="ARBA" id="ARBA00011233"/>
    </source>
</evidence>
<keyword evidence="5" id="KW-0119">Carbohydrate metabolism</keyword>
<dbReference type="NCBIfam" id="TIGR01182">
    <property type="entry name" value="eda"/>
    <property type="match status" value="1"/>
</dbReference>
<dbReference type="InterPro" id="IPR000887">
    <property type="entry name" value="Aldlse_KDPG_KHG"/>
</dbReference>
<dbReference type="GO" id="GO:0016829">
    <property type="term" value="F:lyase activity"/>
    <property type="evidence" value="ECO:0007669"/>
    <property type="project" value="UniProtKB-KW"/>
</dbReference>
<accession>A0A5B2VM15</accession>
<comment type="similarity">
    <text evidence="2">Belongs to the KHG/KDPG aldolase family.</text>
</comment>
<reference evidence="6 7" key="1">
    <citation type="submission" date="2019-09" db="EMBL/GenBank/DDBJ databases">
        <title>Chitinophaga ginsengihumi sp. nov., isolated from soil of ginseng rhizosphere.</title>
        <authorList>
            <person name="Lee J."/>
        </authorList>
    </citation>
    <scope>NUCLEOTIDE SEQUENCE [LARGE SCALE GENOMIC DNA]</scope>
    <source>
        <strain evidence="6 7">BN140078</strain>
    </source>
</reference>
<comment type="subunit">
    <text evidence="3">Homotrimer.</text>
</comment>
<gene>
    <name evidence="6" type="ORF">F0L74_24235</name>
</gene>